<dbReference type="InterPro" id="IPR037165">
    <property type="entry name" value="AldOxase/xan_DH_Mopterin-bd_sf"/>
</dbReference>
<dbReference type="SUPFAM" id="SSF56003">
    <property type="entry name" value="Molybdenum cofactor-binding domain"/>
    <property type="match status" value="1"/>
</dbReference>
<dbReference type="Gene3D" id="3.30.365.10">
    <property type="entry name" value="Aldehyde oxidase/xanthine dehydrogenase, molybdopterin binding domain"/>
    <property type="match status" value="2"/>
</dbReference>
<dbReference type="Proteomes" id="UP000425916">
    <property type="component" value="Chromosome"/>
</dbReference>
<dbReference type="EC" id="1.17.1.5" evidence="2"/>
<evidence type="ECO:0000313" key="2">
    <source>
        <dbReference type="EMBL" id="QGP93594.1"/>
    </source>
</evidence>
<dbReference type="RefSeq" id="WP_156275140.1">
    <property type="nucleotide sequence ID" value="NZ_CP046244.1"/>
</dbReference>
<proteinExistence type="predicted"/>
<dbReference type="PANTHER" id="PTHR47495:SF2">
    <property type="entry name" value="ALDEHYDE DEHYDROGENASE"/>
    <property type="match status" value="1"/>
</dbReference>
<dbReference type="EMBL" id="CP046244">
    <property type="protein sequence ID" value="QGP93594.1"/>
    <property type="molecule type" value="Genomic_DNA"/>
</dbReference>
<name>A0A6I5ZUI6_9FIRM</name>
<gene>
    <name evidence="2" type="primary">ndhM</name>
    <name evidence="2" type="ORF">MGLY_30120</name>
</gene>
<dbReference type="AlphaFoldDB" id="A0A6I5ZUI6"/>
<dbReference type="InterPro" id="IPR046867">
    <property type="entry name" value="AldOxase/xan_DH_MoCoBD2"/>
</dbReference>
<reference evidence="2 3" key="1">
    <citation type="submission" date="2019-11" db="EMBL/GenBank/DDBJ databases">
        <title>Genome sequence of Moorella glycerini DSM11254.</title>
        <authorList>
            <person name="Poehlein A."/>
            <person name="Boeer T."/>
            <person name="Daniel R."/>
        </authorList>
    </citation>
    <scope>NUCLEOTIDE SEQUENCE [LARGE SCALE GENOMIC DNA]</scope>
    <source>
        <strain evidence="2 3">DSM 11254</strain>
    </source>
</reference>
<dbReference type="Pfam" id="PF20256">
    <property type="entry name" value="MoCoBD_2"/>
    <property type="match status" value="1"/>
</dbReference>
<dbReference type="GO" id="GO:0050138">
    <property type="term" value="F:nicotinate dehydrogenase activity"/>
    <property type="evidence" value="ECO:0007669"/>
    <property type="project" value="UniProtKB-EC"/>
</dbReference>
<protein>
    <submittedName>
        <fullName evidence="2">Nicotinate dehydrogenase medium molybdopterin subunit</fullName>
        <ecNumber evidence="2">1.17.1.5</ecNumber>
    </submittedName>
</protein>
<organism evidence="2 3">
    <name type="scientific">Neomoorella glycerini</name>
    <dbReference type="NCBI Taxonomy" id="55779"/>
    <lineage>
        <taxon>Bacteria</taxon>
        <taxon>Bacillati</taxon>
        <taxon>Bacillota</taxon>
        <taxon>Clostridia</taxon>
        <taxon>Neomoorellales</taxon>
        <taxon>Neomoorellaceae</taxon>
        <taxon>Neomoorella</taxon>
    </lineage>
</organism>
<dbReference type="PANTHER" id="PTHR47495">
    <property type="entry name" value="ALDEHYDE DEHYDROGENASE"/>
    <property type="match status" value="1"/>
</dbReference>
<sequence>MSKKRGIGMACFFYGTGYGNGFPDVSTATVEIHDDGTATVRTGAVDCGQGSSTVLAQIAAEELGVPYEWVTVITADTDTTPDAGTTAATRQTYASGNAVKTACRQAREVLFEYTRTLLGVNTIAGLAAREGIIYVRGYPQKQITYPEAATRARLAGYRLVGQGTFVTHTTAVDRETGQGAPYWPYAFGTQIAEVEVDTETGEVRVLKLFAAHDVGRAVNRLGVEGQIEGGIAQGLGMALLEKVHLQQGRIVNNSFSTYLIPTTLDMPEVQPLIVETYEPTGPYGAKGVGEPATLPTVPAIINAIYNAVGVRLTELPVTPEKILAALRAKEGEEQ</sequence>
<dbReference type="InterPro" id="IPR052516">
    <property type="entry name" value="N-heterocyclic_Hydroxylase"/>
</dbReference>
<keyword evidence="3" id="KW-1185">Reference proteome</keyword>
<accession>A0A6I5ZUI6</accession>
<dbReference type="OrthoDB" id="41753at2"/>
<keyword evidence="2" id="KW-0560">Oxidoreductase</keyword>
<feature type="domain" description="Aldehyde oxidase/xanthine dehydrogenase second molybdopterin binding" evidence="1">
    <location>
        <begin position="3"/>
        <end position="267"/>
    </location>
</feature>
<evidence type="ECO:0000313" key="3">
    <source>
        <dbReference type="Proteomes" id="UP000425916"/>
    </source>
</evidence>
<evidence type="ECO:0000259" key="1">
    <source>
        <dbReference type="Pfam" id="PF20256"/>
    </source>
</evidence>